<feature type="binding site" evidence="7">
    <location>
        <position position="222"/>
    </location>
    <ligand>
        <name>Zn(2+)</name>
        <dbReference type="ChEBI" id="CHEBI:29105"/>
    </ligand>
</feature>
<dbReference type="SUPFAM" id="SSF52467">
    <property type="entry name" value="DHS-like NAD/FAD-binding domain"/>
    <property type="match status" value="1"/>
</dbReference>
<reference evidence="10 11" key="1">
    <citation type="journal article" date="2024" name="bioRxiv">
        <title>Comparative genomics of Cryptococcus and Kwoniella reveals pathogenesis evolution and contrasting karyotype dynamics via intercentromeric recombination or chromosome fusion.</title>
        <authorList>
            <person name="Coelho M.A."/>
            <person name="David-Palma M."/>
            <person name="Shea T."/>
            <person name="Bowers K."/>
            <person name="McGinley-Smith S."/>
            <person name="Mohammad A.W."/>
            <person name="Gnirke A."/>
            <person name="Yurkov A.M."/>
            <person name="Nowrousian M."/>
            <person name="Sun S."/>
            <person name="Cuomo C.A."/>
            <person name="Heitman J."/>
        </authorList>
    </citation>
    <scope>NUCLEOTIDE SEQUENCE [LARGE SCALE GENOMIC DNA]</scope>
    <source>
        <strain evidence="10 11">CBS 13917</strain>
    </source>
</reference>
<keyword evidence="6" id="KW-0496">Mitochondrion</keyword>
<keyword evidence="3" id="KW-0808">Transferase</keyword>
<dbReference type="InterPro" id="IPR050134">
    <property type="entry name" value="NAD-dep_sirtuin_deacylases"/>
</dbReference>
<evidence type="ECO:0000256" key="7">
    <source>
        <dbReference type="PROSITE-ProRule" id="PRU00236"/>
    </source>
</evidence>
<sequence>MTIRISVPIFPSSSEAGPSTTFATPSLDPEGNLRCVVSSLRKAKKVVVISGAGVSTGADIPDFRSASGLFNDPYAGKEKGKGKEREGTVSFSTKDLFHVKCLSNPTLLASHHALITSLASLALSANPTPFHSYLSMLDGQERLLRCYTQNIDNLEEKAGLSVGITAVKRGAKSPKKVEKTTTGDSTPQYLSTSPMFDISPPAEGYRAVPLHGLLTNLHCPLCFTVVPLSAHLPLPSTQIPCPTCQLSDTIRSALSERTRRTGFLRPSVVLYGEEHPQGEQIGSVVQKDLKSVEILLVVGTSLSVPGVKRIVKEMAKAARSRKGKVKDTKCRAVFVNDEPPSKGSEWEGVFDFWIQGDVQNFVTDYLGNPAYDTTISPIATGAKTRRATPRTPTKKRNAQEGDMFPPTPESLKKTISRAGQSKAVSWEETGRETPTKKRKTTTATTPPRKPKVGSPLTPVSSEKLVTAKRSKVHREKVSPSPNPVRILDFEGSLTPVSCSDYDE</sequence>
<dbReference type="PANTHER" id="PTHR11085">
    <property type="entry name" value="NAD-DEPENDENT PROTEIN DEACYLASE SIRTUIN-5, MITOCHONDRIAL-RELATED"/>
    <property type="match status" value="1"/>
</dbReference>
<dbReference type="GO" id="GO:0006282">
    <property type="term" value="P:regulation of DNA repair"/>
    <property type="evidence" value="ECO:0007669"/>
    <property type="project" value="TreeGrafter"/>
</dbReference>
<dbReference type="Gene3D" id="3.40.50.1220">
    <property type="entry name" value="TPP-binding domain"/>
    <property type="match status" value="1"/>
</dbReference>
<proteinExistence type="inferred from homology"/>
<keyword evidence="4" id="KW-0809">Transit peptide</keyword>
<dbReference type="InterPro" id="IPR003000">
    <property type="entry name" value="Sirtuin"/>
</dbReference>
<organism evidence="10 11">
    <name type="scientific">Kwoniella newhampshirensis</name>
    <dbReference type="NCBI Taxonomy" id="1651941"/>
    <lineage>
        <taxon>Eukaryota</taxon>
        <taxon>Fungi</taxon>
        <taxon>Dikarya</taxon>
        <taxon>Basidiomycota</taxon>
        <taxon>Agaricomycotina</taxon>
        <taxon>Tremellomycetes</taxon>
        <taxon>Tremellales</taxon>
        <taxon>Cryptococcaceae</taxon>
        <taxon>Kwoniella</taxon>
    </lineage>
</organism>
<dbReference type="AlphaFoldDB" id="A0AAW0YZL7"/>
<dbReference type="InterPro" id="IPR029035">
    <property type="entry name" value="DHS-like_NAD/FAD-binding_dom"/>
</dbReference>
<comment type="subcellular location">
    <subcellularLocation>
        <location evidence="1">Mitochondrion</location>
    </subcellularLocation>
</comment>
<dbReference type="EMBL" id="JBCAWK010000006">
    <property type="protein sequence ID" value="KAK8854890.1"/>
    <property type="molecule type" value="Genomic_DNA"/>
</dbReference>
<dbReference type="PANTHER" id="PTHR11085:SF15">
    <property type="entry name" value="NAD-DEPENDENT HISTONE DEACETYLASE HST4"/>
    <property type="match status" value="1"/>
</dbReference>
<evidence type="ECO:0000256" key="8">
    <source>
        <dbReference type="SAM" id="MobiDB-lite"/>
    </source>
</evidence>
<dbReference type="GO" id="GO:0005739">
    <property type="term" value="C:mitochondrion"/>
    <property type="evidence" value="ECO:0007669"/>
    <property type="project" value="UniProtKB-SubCell"/>
</dbReference>
<dbReference type="PROSITE" id="PS50305">
    <property type="entry name" value="SIRTUIN"/>
    <property type="match status" value="1"/>
</dbReference>
<dbReference type="InterPro" id="IPR026590">
    <property type="entry name" value="Ssirtuin_cat_dom"/>
</dbReference>
<feature type="region of interest" description="Disordered" evidence="8">
    <location>
        <begin position="171"/>
        <end position="193"/>
    </location>
</feature>
<evidence type="ECO:0000256" key="6">
    <source>
        <dbReference type="ARBA" id="ARBA00023128"/>
    </source>
</evidence>
<dbReference type="GO" id="GO:0031508">
    <property type="term" value="P:pericentric heterochromatin formation"/>
    <property type="evidence" value="ECO:0007669"/>
    <property type="project" value="TreeGrafter"/>
</dbReference>
<evidence type="ECO:0000256" key="5">
    <source>
        <dbReference type="ARBA" id="ARBA00023027"/>
    </source>
</evidence>
<feature type="active site" description="Proton acceptor" evidence="7">
    <location>
        <position position="211"/>
    </location>
</feature>
<dbReference type="Pfam" id="PF02146">
    <property type="entry name" value="SIR2"/>
    <property type="match status" value="2"/>
</dbReference>
<feature type="region of interest" description="Disordered" evidence="8">
    <location>
        <begin position="374"/>
        <end position="484"/>
    </location>
</feature>
<keyword evidence="7" id="KW-0862">Zinc</keyword>
<feature type="compositionally biased region" description="Basic residues" evidence="8">
    <location>
        <begin position="383"/>
        <end position="396"/>
    </location>
</feature>
<evidence type="ECO:0000313" key="10">
    <source>
        <dbReference type="EMBL" id="KAK8854890.1"/>
    </source>
</evidence>
<dbReference type="GO" id="GO:1990414">
    <property type="term" value="P:replication-born double-strand break repair via sister chromatid exchange"/>
    <property type="evidence" value="ECO:0007669"/>
    <property type="project" value="TreeGrafter"/>
</dbReference>
<evidence type="ECO:0000256" key="4">
    <source>
        <dbReference type="ARBA" id="ARBA00022946"/>
    </source>
</evidence>
<name>A0AAW0YZL7_9TREE</name>
<feature type="binding site" evidence="7">
    <location>
        <position position="241"/>
    </location>
    <ligand>
        <name>Zn(2+)</name>
        <dbReference type="ChEBI" id="CHEBI:29105"/>
    </ligand>
</feature>
<comment type="caution">
    <text evidence="10">The sequence shown here is derived from an EMBL/GenBank/DDBJ whole genome shotgun (WGS) entry which is preliminary data.</text>
</comment>
<protein>
    <recommendedName>
        <fullName evidence="9">Deacetylase sirtuin-type domain-containing protein</fullName>
    </recommendedName>
</protein>
<evidence type="ECO:0000259" key="9">
    <source>
        <dbReference type="PROSITE" id="PS50305"/>
    </source>
</evidence>
<dbReference type="GeneID" id="92180887"/>
<keyword evidence="11" id="KW-1185">Reference proteome</keyword>
<evidence type="ECO:0000256" key="1">
    <source>
        <dbReference type="ARBA" id="ARBA00004173"/>
    </source>
</evidence>
<keyword evidence="5" id="KW-0520">NAD</keyword>
<evidence type="ECO:0000256" key="2">
    <source>
        <dbReference type="ARBA" id="ARBA00006924"/>
    </source>
</evidence>
<dbReference type="GO" id="GO:0046872">
    <property type="term" value="F:metal ion binding"/>
    <property type="evidence" value="ECO:0007669"/>
    <property type="project" value="UniProtKB-KW"/>
</dbReference>
<dbReference type="GO" id="GO:0017136">
    <property type="term" value="F:histone deacetylase activity, NAD-dependent"/>
    <property type="evidence" value="ECO:0007669"/>
    <property type="project" value="TreeGrafter"/>
</dbReference>
<dbReference type="GO" id="GO:0031934">
    <property type="term" value="C:mating-type region heterochromatin"/>
    <property type="evidence" value="ECO:0007669"/>
    <property type="project" value="TreeGrafter"/>
</dbReference>
<keyword evidence="7" id="KW-0479">Metal-binding</keyword>
<accession>A0AAW0YZL7</accession>
<dbReference type="KEGG" id="kne:92180887"/>
<gene>
    <name evidence="10" type="ORF">IAR55_003629</name>
</gene>
<evidence type="ECO:0000256" key="3">
    <source>
        <dbReference type="ARBA" id="ARBA00022679"/>
    </source>
</evidence>
<comment type="similarity">
    <text evidence="2">Belongs to the sirtuin family. Class I subfamily.</text>
</comment>
<dbReference type="RefSeq" id="XP_066803128.1">
    <property type="nucleotide sequence ID" value="XM_066946736.1"/>
</dbReference>
<dbReference type="Proteomes" id="UP001388673">
    <property type="component" value="Unassembled WGS sequence"/>
</dbReference>
<feature type="domain" description="Deacetylase sirtuin-type" evidence="9">
    <location>
        <begin position="26"/>
        <end position="369"/>
    </location>
</feature>
<feature type="compositionally biased region" description="Polar residues" evidence="8">
    <location>
        <begin position="182"/>
        <end position="193"/>
    </location>
</feature>
<dbReference type="GO" id="GO:0000122">
    <property type="term" value="P:negative regulation of transcription by RNA polymerase II"/>
    <property type="evidence" value="ECO:0007669"/>
    <property type="project" value="TreeGrafter"/>
</dbReference>
<feature type="binding site" evidence="7">
    <location>
        <position position="244"/>
    </location>
    <ligand>
        <name>Zn(2+)</name>
        <dbReference type="ChEBI" id="CHEBI:29105"/>
    </ligand>
</feature>
<dbReference type="GO" id="GO:0005634">
    <property type="term" value="C:nucleus"/>
    <property type="evidence" value="ECO:0007669"/>
    <property type="project" value="TreeGrafter"/>
</dbReference>
<dbReference type="GO" id="GO:0070403">
    <property type="term" value="F:NAD+ binding"/>
    <property type="evidence" value="ECO:0007669"/>
    <property type="project" value="InterPro"/>
</dbReference>
<evidence type="ECO:0000313" key="11">
    <source>
        <dbReference type="Proteomes" id="UP001388673"/>
    </source>
</evidence>
<feature type="binding site" evidence="7">
    <location>
        <position position="219"/>
    </location>
    <ligand>
        <name>Zn(2+)</name>
        <dbReference type="ChEBI" id="CHEBI:29105"/>
    </ligand>
</feature>